<dbReference type="Proteomes" id="UP000053558">
    <property type="component" value="Unassembled WGS sequence"/>
</dbReference>
<dbReference type="EMBL" id="JH711579">
    <property type="protein sequence ID" value="EIW80523.1"/>
    <property type="molecule type" value="Genomic_DNA"/>
</dbReference>
<protein>
    <submittedName>
        <fullName evidence="2">Putative lysine decarboxylase</fullName>
    </submittedName>
</protein>
<dbReference type="GeneID" id="19199889"/>
<dbReference type="GO" id="GO:0009691">
    <property type="term" value="P:cytokinin biosynthetic process"/>
    <property type="evidence" value="ECO:0007669"/>
    <property type="project" value="InterPro"/>
</dbReference>
<accession>A0A5M3MN50</accession>
<organism evidence="2 3">
    <name type="scientific">Coniophora puteana (strain RWD-64-598)</name>
    <name type="common">Brown rot fungus</name>
    <dbReference type="NCBI Taxonomy" id="741705"/>
    <lineage>
        <taxon>Eukaryota</taxon>
        <taxon>Fungi</taxon>
        <taxon>Dikarya</taxon>
        <taxon>Basidiomycota</taxon>
        <taxon>Agaricomycotina</taxon>
        <taxon>Agaricomycetes</taxon>
        <taxon>Agaricomycetidae</taxon>
        <taxon>Boletales</taxon>
        <taxon>Coniophorineae</taxon>
        <taxon>Coniophoraceae</taxon>
        <taxon>Coniophora</taxon>
    </lineage>
</organism>
<dbReference type="AlphaFoldDB" id="A0A5M3MN50"/>
<feature type="region of interest" description="Disordered" evidence="1">
    <location>
        <begin position="1"/>
        <end position="25"/>
    </location>
</feature>
<reference evidence="3" key="1">
    <citation type="journal article" date="2012" name="Science">
        <title>The Paleozoic origin of enzymatic lignin decomposition reconstructed from 31 fungal genomes.</title>
        <authorList>
            <person name="Floudas D."/>
            <person name="Binder M."/>
            <person name="Riley R."/>
            <person name="Barry K."/>
            <person name="Blanchette R.A."/>
            <person name="Henrissat B."/>
            <person name="Martinez A.T."/>
            <person name="Otillar R."/>
            <person name="Spatafora J.W."/>
            <person name="Yadav J.S."/>
            <person name="Aerts A."/>
            <person name="Benoit I."/>
            <person name="Boyd A."/>
            <person name="Carlson A."/>
            <person name="Copeland A."/>
            <person name="Coutinho P.M."/>
            <person name="de Vries R.P."/>
            <person name="Ferreira P."/>
            <person name="Findley K."/>
            <person name="Foster B."/>
            <person name="Gaskell J."/>
            <person name="Glotzer D."/>
            <person name="Gorecki P."/>
            <person name="Heitman J."/>
            <person name="Hesse C."/>
            <person name="Hori C."/>
            <person name="Igarashi K."/>
            <person name="Jurgens J.A."/>
            <person name="Kallen N."/>
            <person name="Kersten P."/>
            <person name="Kohler A."/>
            <person name="Kuees U."/>
            <person name="Kumar T.K.A."/>
            <person name="Kuo A."/>
            <person name="LaButti K."/>
            <person name="Larrondo L.F."/>
            <person name="Lindquist E."/>
            <person name="Ling A."/>
            <person name="Lombard V."/>
            <person name="Lucas S."/>
            <person name="Lundell T."/>
            <person name="Martin R."/>
            <person name="McLaughlin D.J."/>
            <person name="Morgenstern I."/>
            <person name="Morin E."/>
            <person name="Murat C."/>
            <person name="Nagy L.G."/>
            <person name="Nolan M."/>
            <person name="Ohm R.A."/>
            <person name="Patyshakuliyeva A."/>
            <person name="Rokas A."/>
            <person name="Ruiz-Duenas F.J."/>
            <person name="Sabat G."/>
            <person name="Salamov A."/>
            <person name="Samejima M."/>
            <person name="Schmutz J."/>
            <person name="Slot J.C."/>
            <person name="St John F."/>
            <person name="Stenlid J."/>
            <person name="Sun H."/>
            <person name="Sun S."/>
            <person name="Syed K."/>
            <person name="Tsang A."/>
            <person name="Wiebenga A."/>
            <person name="Young D."/>
            <person name="Pisabarro A."/>
            <person name="Eastwood D.C."/>
            <person name="Martin F."/>
            <person name="Cullen D."/>
            <person name="Grigoriev I.V."/>
            <person name="Hibbett D.S."/>
        </authorList>
    </citation>
    <scope>NUCLEOTIDE SEQUENCE [LARGE SCALE GENOMIC DNA]</scope>
    <source>
        <strain evidence="3">RWD-64-598 SS2</strain>
    </source>
</reference>
<dbReference type="OMA" id="ALDWGQE"/>
<dbReference type="GO" id="GO:0016787">
    <property type="term" value="F:hydrolase activity"/>
    <property type="evidence" value="ECO:0007669"/>
    <property type="project" value="InterPro"/>
</dbReference>
<evidence type="ECO:0000313" key="2">
    <source>
        <dbReference type="EMBL" id="EIW80523.1"/>
    </source>
</evidence>
<evidence type="ECO:0000313" key="3">
    <source>
        <dbReference type="Proteomes" id="UP000053558"/>
    </source>
</evidence>
<proteinExistence type="predicted"/>
<dbReference type="Gene3D" id="3.40.50.450">
    <property type="match status" value="1"/>
</dbReference>
<dbReference type="RefSeq" id="XP_007769458.1">
    <property type="nucleotide sequence ID" value="XM_007771268.1"/>
</dbReference>
<dbReference type="InterPro" id="IPR031100">
    <property type="entry name" value="LOG_fam"/>
</dbReference>
<evidence type="ECO:0000256" key="1">
    <source>
        <dbReference type="SAM" id="MobiDB-lite"/>
    </source>
</evidence>
<dbReference type="SUPFAM" id="SSF102405">
    <property type="entry name" value="MCP/YpsA-like"/>
    <property type="match status" value="1"/>
</dbReference>
<gene>
    <name evidence="2" type="ORF">CONPUDRAFT_125326</name>
</gene>
<dbReference type="InterPro" id="IPR005269">
    <property type="entry name" value="LOG"/>
</dbReference>
<sequence>MANAPLAGPPASFDPSSEAGRKLKVRPSTERAVAVYCASSLGKSKAFQNAALSVGHALADADRPLVYGGGNTGLMGTVSGAVLEHENGRVIGVSPWAMVDAEGRRTRAISLSLRPRRLRVYVSTMHERKVEMAKRVGSFIGLPGGFGSWDEILEVVTWNQLNIHNKAVVILNVCGYYDSLRSLIKRGIAEGFIRPESENLVTFVDGPEDHAEHEMFNWGKAAIHAIESWDAESIRAYPFQWLDNVDTSAPAAS</sequence>
<comment type="caution">
    <text evidence="2">The sequence shown here is derived from an EMBL/GenBank/DDBJ whole genome shotgun (WGS) entry which is preliminary data.</text>
</comment>
<dbReference type="NCBIfam" id="TIGR00730">
    <property type="entry name" value="Rossman fold protein, TIGR00730 family"/>
    <property type="match status" value="1"/>
</dbReference>
<dbReference type="PANTHER" id="PTHR31223">
    <property type="entry name" value="LOG FAMILY PROTEIN YJL055W"/>
    <property type="match status" value="1"/>
</dbReference>
<name>A0A5M3MN50_CONPW</name>
<keyword evidence="3" id="KW-1185">Reference proteome</keyword>
<dbReference type="OrthoDB" id="414463at2759"/>
<dbReference type="KEGG" id="cput:CONPUDRAFT_125326"/>
<dbReference type="Pfam" id="PF03641">
    <property type="entry name" value="Lysine_decarbox"/>
    <property type="match status" value="1"/>
</dbReference>